<dbReference type="Proteomes" id="UP000677804">
    <property type="component" value="Chromosome"/>
</dbReference>
<dbReference type="RefSeq" id="WP_207339535.1">
    <property type="nucleotide sequence ID" value="NZ_CP074405.1"/>
</dbReference>
<evidence type="ECO:0000313" key="2">
    <source>
        <dbReference type="EMBL" id="QVI61964.1"/>
    </source>
</evidence>
<dbReference type="PROSITE" id="PS51257">
    <property type="entry name" value="PROKAR_LIPOPROTEIN"/>
    <property type="match status" value="1"/>
</dbReference>
<keyword evidence="1" id="KW-0472">Membrane</keyword>
<proteinExistence type="predicted"/>
<dbReference type="EMBL" id="CP074405">
    <property type="protein sequence ID" value="QVI61964.1"/>
    <property type="molecule type" value="Genomic_DNA"/>
</dbReference>
<keyword evidence="1" id="KW-0812">Transmembrane</keyword>
<accession>A0ABX8D3L7</accession>
<keyword evidence="1" id="KW-1133">Transmembrane helix</keyword>
<feature type="transmembrane region" description="Helical" evidence="1">
    <location>
        <begin position="12"/>
        <end position="35"/>
    </location>
</feature>
<protein>
    <submittedName>
        <fullName evidence="2">Uncharacterized protein</fullName>
    </submittedName>
</protein>
<organism evidence="2 3">
    <name type="scientific">Cellulomonas wangleii</name>
    <dbReference type="NCBI Taxonomy" id="2816956"/>
    <lineage>
        <taxon>Bacteria</taxon>
        <taxon>Bacillati</taxon>
        <taxon>Actinomycetota</taxon>
        <taxon>Actinomycetes</taxon>
        <taxon>Micrococcales</taxon>
        <taxon>Cellulomonadaceae</taxon>
        <taxon>Cellulomonas</taxon>
    </lineage>
</organism>
<name>A0ABX8D3L7_9CELL</name>
<evidence type="ECO:0000313" key="3">
    <source>
        <dbReference type="Proteomes" id="UP000677804"/>
    </source>
</evidence>
<reference evidence="2 3" key="1">
    <citation type="submission" date="2021-05" db="EMBL/GenBank/DDBJ databases">
        <title>Novel species in genus Cellulomonas.</title>
        <authorList>
            <person name="Zhang G."/>
        </authorList>
    </citation>
    <scope>NUCLEOTIDE SEQUENCE [LARGE SCALE GENOMIC DNA]</scope>
    <source>
        <strain evidence="3">zg-ZUI222</strain>
    </source>
</reference>
<evidence type="ECO:0000256" key="1">
    <source>
        <dbReference type="SAM" id="Phobius"/>
    </source>
</evidence>
<gene>
    <name evidence="2" type="ORF">KG103_16295</name>
</gene>
<keyword evidence="3" id="KW-1185">Reference proteome</keyword>
<sequence>MRWWTSDRRPQALPWPSLLLVTGCVVLVLVCLVAAVRGRPAALAPAALAGLLALREVRRVGRTR</sequence>